<dbReference type="InterPro" id="IPR036390">
    <property type="entry name" value="WH_DNA-bd_sf"/>
</dbReference>
<dbReference type="RefSeq" id="XP_003957727.1">
    <property type="nucleotide sequence ID" value="XM_003957678.1"/>
</dbReference>
<dbReference type="InterPro" id="IPR027244">
    <property type="entry name" value="IML1"/>
</dbReference>
<proteinExistence type="inferred from homology"/>
<evidence type="ECO:0000256" key="3">
    <source>
        <dbReference type="ARBA" id="ARBA00018529"/>
    </source>
</evidence>
<dbReference type="Proteomes" id="UP000005220">
    <property type="component" value="Chromosome 5"/>
</dbReference>
<dbReference type="OrthoDB" id="39497at2759"/>
<dbReference type="Pfam" id="PF19418">
    <property type="entry name" value="DEPDC5_CTD"/>
    <property type="match status" value="1"/>
</dbReference>
<evidence type="ECO:0000256" key="2">
    <source>
        <dbReference type="ARBA" id="ARBA00005643"/>
    </source>
</evidence>
<comment type="similarity">
    <text evidence="2">Belongs to the IML1 family.</text>
</comment>
<dbReference type="GO" id="GO:0006995">
    <property type="term" value="P:cellular response to nitrogen starvation"/>
    <property type="evidence" value="ECO:0007669"/>
    <property type="project" value="EnsemblFungi"/>
</dbReference>
<dbReference type="PANTHER" id="PTHR13179">
    <property type="entry name" value="DEP DOMAIN CONTAINING PROTEIN 5"/>
    <property type="match status" value="1"/>
</dbReference>
<comment type="subcellular location">
    <subcellularLocation>
        <location evidence="1">Vacuole membrane</location>
        <topology evidence="1">Peripheral membrane protein</topology>
    </subcellularLocation>
</comment>
<protein>
    <recommendedName>
        <fullName evidence="3">Vacuolar membrane-associated protein IML1</fullName>
    </recommendedName>
    <alternativeName>
        <fullName evidence="4">Vacuolar membrane-associated protein iml1</fullName>
    </alternativeName>
</protein>
<dbReference type="GeneID" id="13884039"/>
<keyword evidence="8" id="KW-1185">Reference proteome</keyword>
<feature type="domain" description="DEP" evidence="6">
    <location>
        <begin position="1181"/>
        <end position="1256"/>
    </location>
</feature>
<dbReference type="SMART" id="SM00049">
    <property type="entry name" value="DEP"/>
    <property type="match status" value="1"/>
</dbReference>
<dbReference type="GO" id="GO:0010508">
    <property type="term" value="P:positive regulation of autophagy"/>
    <property type="evidence" value="ECO:0007669"/>
    <property type="project" value="EnsemblFungi"/>
</dbReference>
<dbReference type="InParanoid" id="H2AW42"/>
<dbReference type="Gene3D" id="1.10.10.10">
    <property type="entry name" value="Winged helix-like DNA-binding domain superfamily/Winged helix DNA-binding domain"/>
    <property type="match status" value="1"/>
</dbReference>
<dbReference type="GO" id="GO:1904262">
    <property type="term" value="P:negative regulation of TORC1 signaling"/>
    <property type="evidence" value="ECO:0007669"/>
    <property type="project" value="EnsemblFungi"/>
</dbReference>
<sequence length="1563" mass="180531">MSNELFASLRAKNTKEFLIPPRRAGSPRIANTTNTHSISLSSGNLVVGSPKNLQILNNTLKIQRTKNSHLNSSRAKQYNSSTIKIEDSSHDAFPQLDDVGDNTGSNHNNDELENTIHNKTKCHQLELSYHEAKLSNEMVALNLDDISDIEEGDLCELKVYNKHSSKDHAKMKIYFIAKDYTGELKTRSQKNKSNISISFGQLQSLLDLPPMSKLVIKKKSKDKVEADLVEINVKDCSLNRGDMWWISSQLVDSCLFSGQKLVFLDSIRGTVKGIYRDGKKVLAGYVGEKTRVVFRSESARLIFLIQITEEMWNFEETGEQMFQKMINSFFPKIFKKWKTIDTHHTITVAFAISMDFSDYQFKDLKPGEKLKNPKDHFRIVVDQVNIIDWVKIMDALRKEFSNLRSDLLNIKTDKGFSVIQGRFAPVIKSNILELVNFATTILADPFRQVDLRHTTTHVMIVTAGSGLYDVDYNLLNSTGRKLLSLEMTMDLICLSRAPLHVVPLFRYQDYELNLHHCIPNWLSIFFWNDSTKESDQWHPRCKVYNLQMMGLTDNEIMEQAELSTLNIKPIDRSVTNLIKDFDQAVFTHPGNQRIPSLDTDERTKVAAQRSMNDEHKLARKKSNLLWDAPKYSEPVVEVAQKFEAVADIYSHNKIEELSNKHTQKHRTPNITEPKFHGSLALDSLKGLTKKNSMKDFTRRMLSRIAPSRASSNSMKYENDTILSQIDSANSPRKIAPQPIGTSGASHEVIEGVAKLSKNETNSQQQQQQQQQHHHHHHENNDVLTLIQDNSSLHPSFSTESSKKSTWYSRRPFAQEALKFKINEHVYVTNEKWVEIKNPSVPVSIEMADQLLPIRWKDVWPRYVAKKYSKWRSFTTPAELPITLSVFPSKEDFEENFIFRNHSVTLNIEQEAYNLSNEDLLRNMIYMRLVTGFQLCVGKQVDRIEQSKEHISGDVSVAKYIERRSWNTLKIYMMIDSEIHRISCEQNGVIDVQRYLRKEDTNPFSQVSKYTPLIRTRYETTYRPSKIDPIHTNRDSLNWNQIDQVLAGYGDYLMEKNWHGFRSKFVVLPSEIPPSTHSLVINGKNETLTPEELRVEGLRRLISSITKSRLKTEEERKRKSKNEEIQPEVTFYTGPFFKFINERQKSLEEAVSNFKDPIFISDKGELEKNMEISKLAHSMQYGENNLALVTRKWHWKKYENCFIGSEMVSWLVSNVKDVDTRDDAITFGQDLMNKGLFSHALNNHSFLDGHYFYQISPEYIVNSRQLKKINTDKTDLSDHSPSLKKVSSESVSEPSSPLVLSKSNTSYVDQEQGTEPKKRKVVLSNSVLVDVDPNRRSYKLETCTVHYDRVHNPEHCFHIRLEWLTTTPKLIDDLIANWSRVCERYGLNLVEMPWEELCSIPSTDPFHSFVEIPLAIDPWTDPEFNDYEITRTSKFYFHIYLLKKSGFILDNRASKILQEGKIDIDITYSWGKPEFKYAQYIHNSGAYMAEIRENGGLFLAPNNMHISRTTTGSISKFRSSRKIPVDSQKIMLQFKTTCSSYQQLREIFLECKKNWALTNGIDEV</sequence>
<dbReference type="GO" id="GO:0005774">
    <property type="term" value="C:vacuolar membrane"/>
    <property type="evidence" value="ECO:0007669"/>
    <property type="project" value="UniProtKB-SubCell"/>
</dbReference>
<dbReference type="CDD" id="cd04449">
    <property type="entry name" value="DEP_DEPDC5-like"/>
    <property type="match status" value="1"/>
</dbReference>
<dbReference type="EMBL" id="HE650825">
    <property type="protein sequence ID" value="CCF58592.1"/>
    <property type="molecule type" value="Genomic_DNA"/>
</dbReference>
<dbReference type="Pfam" id="PF00610">
    <property type="entry name" value="DEP"/>
    <property type="match status" value="1"/>
</dbReference>
<dbReference type="HOGENOM" id="CLU_000935_1_1_1"/>
<dbReference type="KEGG" id="kaf:KAFR_0E04420"/>
<dbReference type="GO" id="GO:2000785">
    <property type="term" value="P:regulation of autophagosome assembly"/>
    <property type="evidence" value="ECO:0007669"/>
    <property type="project" value="EnsemblFungi"/>
</dbReference>
<dbReference type="FunCoup" id="H2AW42">
    <property type="interactions" value="757"/>
</dbReference>
<dbReference type="GO" id="GO:0034599">
    <property type="term" value="P:cellular response to oxidative stress"/>
    <property type="evidence" value="ECO:0007669"/>
    <property type="project" value="EnsemblFungi"/>
</dbReference>
<dbReference type="PANTHER" id="PTHR13179:SF8">
    <property type="entry name" value="GATOR COMPLEX PROTEIN DEPDC5"/>
    <property type="match status" value="1"/>
</dbReference>
<dbReference type="SUPFAM" id="SSF46785">
    <property type="entry name" value="Winged helix' DNA-binding domain"/>
    <property type="match status" value="1"/>
</dbReference>
<dbReference type="STRING" id="1071382.H2AW42"/>
<evidence type="ECO:0000256" key="5">
    <source>
        <dbReference type="SAM" id="MobiDB-lite"/>
    </source>
</evidence>
<name>H2AW42_KAZAF</name>
<dbReference type="InterPro" id="IPR036388">
    <property type="entry name" value="WH-like_DNA-bd_sf"/>
</dbReference>
<evidence type="ECO:0000256" key="1">
    <source>
        <dbReference type="ARBA" id="ARBA00004148"/>
    </source>
</evidence>
<evidence type="ECO:0000259" key="6">
    <source>
        <dbReference type="PROSITE" id="PS50186"/>
    </source>
</evidence>
<dbReference type="Pfam" id="PF12257">
    <property type="entry name" value="IML1"/>
    <property type="match status" value="1"/>
</dbReference>
<dbReference type="PROSITE" id="PS50186">
    <property type="entry name" value="DEP"/>
    <property type="match status" value="1"/>
</dbReference>
<accession>H2AW42</accession>
<organism evidence="7 8">
    <name type="scientific">Kazachstania africana (strain ATCC 22294 / BCRC 22015 / CBS 2517 / CECT 1963 / NBRC 1671 / NRRL Y-8276)</name>
    <name type="common">Yeast</name>
    <name type="synonym">Kluyveromyces africanus</name>
    <dbReference type="NCBI Taxonomy" id="1071382"/>
    <lineage>
        <taxon>Eukaryota</taxon>
        <taxon>Fungi</taxon>
        <taxon>Dikarya</taxon>
        <taxon>Ascomycota</taxon>
        <taxon>Saccharomycotina</taxon>
        <taxon>Saccharomycetes</taxon>
        <taxon>Saccharomycetales</taxon>
        <taxon>Saccharomycetaceae</taxon>
        <taxon>Kazachstania</taxon>
    </lineage>
</organism>
<feature type="compositionally biased region" description="Polar residues" evidence="5">
    <location>
        <begin position="1303"/>
        <end position="1312"/>
    </location>
</feature>
<dbReference type="eggNOG" id="KOG3572">
    <property type="taxonomic scope" value="Eukaryota"/>
</dbReference>
<reference evidence="7 8" key="1">
    <citation type="journal article" date="2011" name="Proc. Natl. Acad. Sci. U.S.A.">
        <title>Evolutionary erosion of yeast sex chromosomes by mating-type switching accidents.</title>
        <authorList>
            <person name="Gordon J.L."/>
            <person name="Armisen D."/>
            <person name="Proux-Wera E."/>
            <person name="Oheigeartaigh S.S."/>
            <person name="Byrne K.P."/>
            <person name="Wolfe K.H."/>
        </authorList>
    </citation>
    <scope>NUCLEOTIDE SEQUENCE [LARGE SCALE GENOMIC DNA]</scope>
    <source>
        <strain evidence="8">ATCC 22294 / BCRC 22015 / CBS 2517 / CECT 1963 / NBRC 1671 / NRRL Y-8276</strain>
    </source>
</reference>
<dbReference type="InterPro" id="IPR045838">
    <property type="entry name" value="DEPDC5_CTD"/>
</dbReference>
<feature type="region of interest" description="Disordered" evidence="5">
    <location>
        <begin position="1270"/>
        <end position="1313"/>
    </location>
</feature>
<evidence type="ECO:0000313" key="7">
    <source>
        <dbReference type="EMBL" id="CCF58592.1"/>
    </source>
</evidence>
<dbReference type="InterPro" id="IPR048255">
    <property type="entry name" value="IML1_N"/>
</dbReference>
<feature type="region of interest" description="Disordered" evidence="5">
    <location>
        <begin position="756"/>
        <end position="778"/>
    </location>
</feature>
<feature type="compositionally biased region" description="Low complexity" evidence="5">
    <location>
        <begin position="1282"/>
        <end position="1302"/>
    </location>
</feature>
<dbReference type="GO" id="GO:1990130">
    <property type="term" value="C:GATOR1 complex"/>
    <property type="evidence" value="ECO:0007669"/>
    <property type="project" value="EnsemblFungi"/>
</dbReference>
<evidence type="ECO:0000256" key="4">
    <source>
        <dbReference type="ARBA" id="ARBA00021881"/>
    </source>
</evidence>
<dbReference type="GO" id="GO:0051058">
    <property type="term" value="P:negative regulation of small GTPase mediated signal transduction"/>
    <property type="evidence" value="ECO:0007669"/>
    <property type="project" value="EnsemblFungi"/>
</dbReference>
<dbReference type="GO" id="GO:0035556">
    <property type="term" value="P:intracellular signal transduction"/>
    <property type="evidence" value="ECO:0007669"/>
    <property type="project" value="InterPro"/>
</dbReference>
<gene>
    <name evidence="7" type="primary">KAFR0E04420</name>
    <name evidence="7" type="ORF">KAFR_0E04420</name>
</gene>
<dbReference type="InterPro" id="IPR000591">
    <property type="entry name" value="DEP_dom"/>
</dbReference>
<dbReference type="GO" id="GO:0005096">
    <property type="term" value="F:GTPase activator activity"/>
    <property type="evidence" value="ECO:0007669"/>
    <property type="project" value="EnsemblFungi"/>
</dbReference>
<evidence type="ECO:0000313" key="8">
    <source>
        <dbReference type="Proteomes" id="UP000005220"/>
    </source>
</evidence>